<dbReference type="Proteomes" id="UP000269438">
    <property type="component" value="Unassembled WGS sequence"/>
</dbReference>
<accession>A0A3L7ASE7</accession>
<dbReference type="AlphaFoldDB" id="A0A3L7ASE7"/>
<dbReference type="OrthoDB" id="123307at2"/>
<dbReference type="Pfam" id="PF07336">
    <property type="entry name" value="ABATE"/>
    <property type="match status" value="1"/>
</dbReference>
<proteinExistence type="predicted"/>
<dbReference type="PANTHER" id="PTHR35525">
    <property type="entry name" value="BLL6575 PROTEIN"/>
    <property type="match status" value="1"/>
</dbReference>
<dbReference type="InterPro" id="IPR023286">
    <property type="entry name" value="ABATE_dom_sf"/>
</dbReference>
<evidence type="ECO:0000313" key="3">
    <source>
        <dbReference type="Proteomes" id="UP000269438"/>
    </source>
</evidence>
<comment type="caution">
    <text evidence="2">The sequence shown here is derived from an EMBL/GenBank/DDBJ whole genome shotgun (WGS) entry which is preliminary data.</text>
</comment>
<dbReference type="InterPro" id="IPR021005">
    <property type="entry name" value="Znf_CGNR"/>
</dbReference>
<dbReference type="RefSeq" id="WP_121688476.1">
    <property type="nucleotide sequence ID" value="NZ_RCUY01000005.1"/>
</dbReference>
<dbReference type="PANTHER" id="PTHR35525:SF3">
    <property type="entry name" value="BLL6575 PROTEIN"/>
    <property type="match status" value="1"/>
</dbReference>
<name>A0A3L7ASE7_9MICO</name>
<dbReference type="InterPro" id="IPR010852">
    <property type="entry name" value="ABATE"/>
</dbReference>
<evidence type="ECO:0000313" key="2">
    <source>
        <dbReference type="EMBL" id="RLP82915.1"/>
    </source>
</evidence>
<keyword evidence="3" id="KW-1185">Reference proteome</keyword>
<feature type="domain" description="Zinc finger CGNR" evidence="1">
    <location>
        <begin position="142"/>
        <end position="184"/>
    </location>
</feature>
<sequence length="190" mass="20547">MKHAFPCGCLPLDLVGTLRARRNERPRECLETPTDLDDWLDQSGLLPGAHTANPAVLADALALREAMYALVWARLHGEALPEDSVDLLNLHASAPVLAAELRAAPSAANDAGWRPRGTAAEALGNIARQAVAIIGGPDAALLRECARPECTQVYLDHSRGHRREWCSMKTCGSRVKAAAYRARKRDEALA</sequence>
<protein>
    <recommendedName>
        <fullName evidence="1">Zinc finger CGNR domain-containing protein</fullName>
    </recommendedName>
</protein>
<evidence type="ECO:0000259" key="1">
    <source>
        <dbReference type="Pfam" id="PF11706"/>
    </source>
</evidence>
<dbReference type="SUPFAM" id="SSF160904">
    <property type="entry name" value="Jann2411-like"/>
    <property type="match status" value="1"/>
</dbReference>
<dbReference type="Gene3D" id="1.10.3300.10">
    <property type="entry name" value="Jann2411-like domain"/>
    <property type="match status" value="1"/>
</dbReference>
<dbReference type="EMBL" id="RCUY01000005">
    <property type="protein sequence ID" value="RLP82915.1"/>
    <property type="molecule type" value="Genomic_DNA"/>
</dbReference>
<reference evidence="2 3" key="1">
    <citation type="submission" date="2018-10" db="EMBL/GenBank/DDBJ databases">
        <authorList>
            <person name="Li J."/>
        </authorList>
    </citation>
    <scope>NUCLEOTIDE SEQUENCE [LARGE SCALE GENOMIC DNA]</scope>
    <source>
        <strain evidence="2 3">JCM 11654</strain>
    </source>
</reference>
<organism evidence="2 3">
    <name type="scientific">Mycetocola lacteus</name>
    <dbReference type="NCBI Taxonomy" id="76637"/>
    <lineage>
        <taxon>Bacteria</taxon>
        <taxon>Bacillati</taxon>
        <taxon>Actinomycetota</taxon>
        <taxon>Actinomycetes</taxon>
        <taxon>Micrococcales</taxon>
        <taxon>Microbacteriaceae</taxon>
        <taxon>Mycetocola</taxon>
    </lineage>
</organism>
<dbReference type="Pfam" id="PF11706">
    <property type="entry name" value="zf-CGNR"/>
    <property type="match status" value="1"/>
</dbReference>
<gene>
    <name evidence="2" type="ORF">D9V34_06610</name>
</gene>